<proteinExistence type="predicted"/>
<comment type="caution">
    <text evidence="1">The sequence shown here is derived from an EMBL/GenBank/DDBJ whole genome shotgun (WGS) entry which is preliminary data.</text>
</comment>
<reference evidence="1 2" key="1">
    <citation type="submission" date="2019-05" db="EMBL/GenBank/DDBJ databases">
        <title>Comparative genomics and metabolomics analyses of clavulanic acid producing Streptomyces species provides insight into specialized metabolism and evolution of beta-lactam biosynthetic gene clusters.</title>
        <authorList>
            <person name="Moore M.A."/>
            <person name="Cruz-Morales P."/>
            <person name="Barona Gomez F."/>
            <person name="Kapil T."/>
        </authorList>
    </citation>
    <scope>NUCLEOTIDE SEQUENCE [LARGE SCALE GENOMIC DNA]</scope>
    <source>
        <strain evidence="1 2">NRRL 5741</strain>
    </source>
</reference>
<dbReference type="Proteomes" id="UP000419138">
    <property type="component" value="Unassembled WGS sequence"/>
</dbReference>
<protein>
    <submittedName>
        <fullName evidence="1">Mobilization protein</fullName>
    </submittedName>
</protein>
<keyword evidence="2" id="KW-1185">Reference proteome</keyword>
<dbReference type="AlphaFoldDB" id="A0A646KQY9"/>
<organism evidence="1 2">
    <name type="scientific">Streptomyces jumonjinensis</name>
    <dbReference type="NCBI Taxonomy" id="1945"/>
    <lineage>
        <taxon>Bacteria</taxon>
        <taxon>Bacillati</taxon>
        <taxon>Actinomycetota</taxon>
        <taxon>Actinomycetes</taxon>
        <taxon>Kitasatosporales</taxon>
        <taxon>Streptomycetaceae</taxon>
        <taxon>Streptomyces</taxon>
    </lineage>
</organism>
<feature type="non-terminal residue" evidence="1">
    <location>
        <position position="1"/>
    </location>
</feature>
<evidence type="ECO:0000313" key="2">
    <source>
        <dbReference type="Proteomes" id="UP000419138"/>
    </source>
</evidence>
<feature type="non-terminal residue" evidence="1">
    <location>
        <position position="60"/>
    </location>
</feature>
<dbReference type="EMBL" id="VCLA01000194">
    <property type="protein sequence ID" value="MQT04749.1"/>
    <property type="molecule type" value="Genomic_DNA"/>
</dbReference>
<accession>A0A646KQY9</accession>
<gene>
    <name evidence="1" type="ORF">FF041_32755</name>
</gene>
<sequence>KQLTDRLDLPVLALPADRRPARHVWHCPVRTAPGDRLLTDAEWGEVARRIVHATGIAPEG</sequence>
<name>A0A646KQY9_STRJU</name>
<evidence type="ECO:0000313" key="1">
    <source>
        <dbReference type="EMBL" id="MQT04749.1"/>
    </source>
</evidence>